<evidence type="ECO:0000256" key="9">
    <source>
        <dbReference type="ARBA" id="ARBA00023004"/>
    </source>
</evidence>
<comment type="cofactor">
    <cofactor evidence="1">
        <name>Zn(2+)</name>
        <dbReference type="ChEBI" id="CHEBI:29105"/>
    </cofactor>
</comment>
<keyword evidence="9" id="KW-0408">Iron</keyword>
<dbReference type="InterPro" id="IPR041751">
    <property type="entry name" value="MPP_PP2B"/>
</dbReference>
<evidence type="ECO:0000259" key="14">
    <source>
        <dbReference type="PROSITE" id="PS00125"/>
    </source>
</evidence>
<reference evidence="15" key="1">
    <citation type="submission" date="2025-08" db="UniProtKB">
        <authorList>
            <consortium name="Ensembl"/>
        </authorList>
    </citation>
    <scope>IDENTIFICATION</scope>
</reference>
<evidence type="ECO:0000256" key="5">
    <source>
        <dbReference type="ARBA" id="ARBA00022801"/>
    </source>
</evidence>
<dbReference type="SUPFAM" id="SSF56300">
    <property type="entry name" value="Metallo-dependent phosphatases"/>
    <property type="match status" value="1"/>
</dbReference>
<evidence type="ECO:0000256" key="4">
    <source>
        <dbReference type="ARBA" id="ARBA00022723"/>
    </source>
</evidence>
<keyword evidence="5 12" id="KW-0378">Hydrolase</keyword>
<evidence type="ECO:0000256" key="2">
    <source>
        <dbReference type="ARBA" id="ARBA00001965"/>
    </source>
</evidence>
<comment type="similarity">
    <text evidence="3">Belongs to the PPP phosphatase family. PP-2B subfamily.</text>
</comment>
<dbReference type="InterPro" id="IPR029052">
    <property type="entry name" value="Metallo-depent_PP-like"/>
</dbReference>
<dbReference type="PRINTS" id="PR00114">
    <property type="entry name" value="STPHPHTASE"/>
</dbReference>
<evidence type="ECO:0000313" key="16">
    <source>
        <dbReference type="Proteomes" id="UP000265000"/>
    </source>
</evidence>
<evidence type="ECO:0000256" key="1">
    <source>
        <dbReference type="ARBA" id="ARBA00001947"/>
    </source>
</evidence>
<dbReference type="PANTHER" id="PTHR45673">
    <property type="entry name" value="SERINE/THREONINE-PROTEIN PHOSPHATASE 2B CATALYTIC SUBUNIT 1-RELATED"/>
    <property type="match status" value="1"/>
</dbReference>
<dbReference type="PROSITE" id="PS00125">
    <property type="entry name" value="SER_THR_PHOSPHATASE"/>
    <property type="match status" value="1"/>
</dbReference>
<dbReference type="CDD" id="cd07416">
    <property type="entry name" value="MPP_PP2B"/>
    <property type="match status" value="1"/>
</dbReference>
<feature type="compositionally biased region" description="Basic and acidic residues" evidence="13">
    <location>
        <begin position="431"/>
        <end position="441"/>
    </location>
</feature>
<dbReference type="SMART" id="SM00156">
    <property type="entry name" value="PP2Ac"/>
    <property type="match status" value="1"/>
</dbReference>
<dbReference type="GeneTree" id="ENSGT00940000154115"/>
<evidence type="ECO:0000256" key="12">
    <source>
        <dbReference type="RuleBase" id="RU004273"/>
    </source>
</evidence>
<keyword evidence="4" id="KW-0479">Metal-binding</keyword>
<dbReference type="Proteomes" id="UP000265000">
    <property type="component" value="Unplaced"/>
</dbReference>
<proteinExistence type="inferred from homology"/>
<evidence type="ECO:0000256" key="6">
    <source>
        <dbReference type="ARBA" id="ARBA00022833"/>
    </source>
</evidence>
<evidence type="ECO:0000313" key="15">
    <source>
        <dbReference type="Ensembl" id="ENSFHEP00000025691.1"/>
    </source>
</evidence>
<dbReference type="EC" id="3.1.3.16" evidence="12"/>
<dbReference type="AlphaFoldDB" id="A0A3Q2QF43"/>
<dbReference type="InterPro" id="IPR043360">
    <property type="entry name" value="PP2B"/>
</dbReference>
<keyword evidence="8" id="KW-0904">Protein phosphatase</keyword>
<evidence type="ECO:0000256" key="13">
    <source>
        <dbReference type="SAM" id="MobiDB-lite"/>
    </source>
</evidence>
<reference evidence="15" key="2">
    <citation type="submission" date="2025-09" db="UniProtKB">
        <authorList>
            <consortium name="Ensembl"/>
        </authorList>
    </citation>
    <scope>IDENTIFICATION</scope>
</reference>
<dbReference type="InterPro" id="IPR006186">
    <property type="entry name" value="Ser/Thr-sp_prot-phosphatase"/>
</dbReference>
<keyword evidence="16" id="KW-1185">Reference proteome</keyword>
<feature type="region of interest" description="Disordered" evidence="13">
    <location>
        <begin position="431"/>
        <end position="465"/>
    </location>
</feature>
<dbReference type="Ensembl" id="ENSFHET00000004591.1">
    <property type="protein sequence ID" value="ENSFHEP00000025691.1"/>
    <property type="gene ID" value="ENSFHEG00000008093.1"/>
</dbReference>
<evidence type="ECO:0000256" key="10">
    <source>
        <dbReference type="ARBA" id="ARBA00047761"/>
    </source>
</evidence>
<accession>A0A3Q2QF43</accession>
<comment type="catalytic activity">
    <reaction evidence="11 12">
        <text>O-phospho-L-threonyl-[protein] + H2O = L-threonyl-[protein] + phosphate</text>
        <dbReference type="Rhea" id="RHEA:47004"/>
        <dbReference type="Rhea" id="RHEA-COMP:11060"/>
        <dbReference type="Rhea" id="RHEA-COMP:11605"/>
        <dbReference type="ChEBI" id="CHEBI:15377"/>
        <dbReference type="ChEBI" id="CHEBI:30013"/>
        <dbReference type="ChEBI" id="CHEBI:43474"/>
        <dbReference type="ChEBI" id="CHEBI:61977"/>
        <dbReference type="EC" id="3.1.3.16"/>
    </reaction>
</comment>
<dbReference type="GO" id="GO:0097720">
    <property type="term" value="P:calcineurin-mediated signaling"/>
    <property type="evidence" value="ECO:0007669"/>
    <property type="project" value="InterPro"/>
</dbReference>
<dbReference type="GO" id="GO:0033192">
    <property type="term" value="F:calmodulin-dependent protein phosphatase activity"/>
    <property type="evidence" value="ECO:0007669"/>
    <property type="project" value="InterPro"/>
</dbReference>
<evidence type="ECO:0000256" key="8">
    <source>
        <dbReference type="ARBA" id="ARBA00022912"/>
    </source>
</evidence>
<feature type="domain" description="Serine/threonine specific protein phosphatases" evidence="14">
    <location>
        <begin position="130"/>
        <end position="135"/>
    </location>
</feature>
<evidence type="ECO:0000256" key="7">
    <source>
        <dbReference type="ARBA" id="ARBA00022860"/>
    </source>
</evidence>
<protein>
    <recommendedName>
        <fullName evidence="12">Serine/threonine-protein phosphatase</fullName>
        <ecNumber evidence="12">3.1.3.16</ecNumber>
    </recommendedName>
</protein>
<dbReference type="Pfam" id="PF00149">
    <property type="entry name" value="Metallophos"/>
    <property type="match status" value="1"/>
</dbReference>
<dbReference type="GO" id="GO:0005516">
    <property type="term" value="F:calmodulin binding"/>
    <property type="evidence" value="ECO:0007669"/>
    <property type="project" value="UniProtKB-KW"/>
</dbReference>
<evidence type="ECO:0000256" key="11">
    <source>
        <dbReference type="ARBA" id="ARBA00048336"/>
    </source>
</evidence>
<name>A0A3Q2QF43_FUNHE</name>
<keyword evidence="7" id="KW-0112">Calmodulin-binding</keyword>
<keyword evidence="6" id="KW-0862">Zinc</keyword>
<comment type="catalytic activity">
    <reaction evidence="10">
        <text>O-phospho-L-seryl-[protein] + H2O = L-seryl-[protein] + phosphate</text>
        <dbReference type="Rhea" id="RHEA:20629"/>
        <dbReference type="Rhea" id="RHEA-COMP:9863"/>
        <dbReference type="Rhea" id="RHEA-COMP:11604"/>
        <dbReference type="ChEBI" id="CHEBI:15377"/>
        <dbReference type="ChEBI" id="CHEBI:29999"/>
        <dbReference type="ChEBI" id="CHEBI:43474"/>
        <dbReference type="ChEBI" id="CHEBI:83421"/>
        <dbReference type="EC" id="3.1.3.16"/>
    </reaction>
</comment>
<dbReference type="InterPro" id="IPR004843">
    <property type="entry name" value="Calcineurin-like_PHP"/>
</dbReference>
<organism evidence="15 16">
    <name type="scientific">Fundulus heteroclitus</name>
    <name type="common">Killifish</name>
    <name type="synonym">Mummichog</name>
    <dbReference type="NCBI Taxonomy" id="8078"/>
    <lineage>
        <taxon>Eukaryota</taxon>
        <taxon>Metazoa</taxon>
        <taxon>Chordata</taxon>
        <taxon>Craniata</taxon>
        <taxon>Vertebrata</taxon>
        <taxon>Euteleostomi</taxon>
        <taxon>Actinopterygii</taxon>
        <taxon>Neopterygii</taxon>
        <taxon>Teleostei</taxon>
        <taxon>Neoteleostei</taxon>
        <taxon>Acanthomorphata</taxon>
        <taxon>Ovalentaria</taxon>
        <taxon>Atherinomorphae</taxon>
        <taxon>Cyprinodontiformes</taxon>
        <taxon>Fundulidae</taxon>
        <taxon>Fundulus</taxon>
    </lineage>
</organism>
<sequence>MFAAVPYPPGTRLSVKELYANGKPSLEVLKAHLVKEGRLEEEAALRIINEGASILREEKCMLEVEAPITVCGDVHGQFFDLMKLFEVGGPPGNTRYLFLGDYVDRGYFSIECVLYLWALKINHPDTLSLLRGNHECRHLTEYFTFKQECKIKYSEQVYDACMEAFDCLPLAALLNQQFLCVHGGLSPEITCLDDIRKLDRFKEPPAFGPMCDLLWSDPGEDYGSEKTQEHFCHNSVRGCSYFYSYPAVCDFLMNNNLLSVIRAHEAQDAGYRMYRKSQTTGFPSLITIFSAPNYLDVYNNKAAVLKYENNVMNIRQFNCSPHPYWLPNFMDVFTWSLPFVGEKGGAPAARKEVIRNKIRAIGKMARVFSVLREENESVLQLKGLTPTGTLPMGVLSGGRRTLQSAIQGFNPQHKIQSFEEARGLDLINERMPPRRDSRQHEGPPSLNNLPASTGPPDKNGTNAQA</sequence>
<dbReference type="Gene3D" id="3.60.21.10">
    <property type="match status" value="1"/>
</dbReference>
<comment type="cofactor">
    <cofactor evidence="2">
        <name>Fe(3+)</name>
        <dbReference type="ChEBI" id="CHEBI:29034"/>
    </cofactor>
</comment>
<dbReference type="GO" id="GO:0046872">
    <property type="term" value="F:metal ion binding"/>
    <property type="evidence" value="ECO:0007669"/>
    <property type="project" value="UniProtKB-KW"/>
</dbReference>
<dbReference type="FunFam" id="3.60.21.10:FF:000002">
    <property type="entry name" value="Serine/threonine-protein phosphatase"/>
    <property type="match status" value="1"/>
</dbReference>
<evidence type="ECO:0000256" key="3">
    <source>
        <dbReference type="ARBA" id="ARBA00009905"/>
    </source>
</evidence>